<feature type="domain" description="Ribulose bisphosphate carboxylase/oxygenase activase AAA helical" evidence="12">
    <location>
        <begin position="415"/>
        <end position="482"/>
    </location>
</feature>
<accession>A0A6A1VNK1</accession>
<dbReference type="PANTHER" id="PTHR32429:SF11">
    <property type="entry name" value="RIBULOSE BISPHOSPHATE CARBOXYLASE_OXYGENASE ACTIVASE, CHLOROPLASTIC"/>
    <property type="match status" value="1"/>
</dbReference>
<evidence type="ECO:0000256" key="1">
    <source>
        <dbReference type="ARBA" id="ARBA00004470"/>
    </source>
</evidence>
<protein>
    <recommendedName>
        <fullName evidence="8">Ribulose bisphosphate carboxylase/oxygenase activase, chloroplastic</fullName>
        <shortName evidence="8">RA</shortName>
        <shortName evidence="8">RuBisCO activase</shortName>
    </recommendedName>
</protein>
<keyword evidence="14" id="KW-1185">Reference proteome</keyword>
<evidence type="ECO:0000313" key="13">
    <source>
        <dbReference type="EMBL" id="KAB1214471.1"/>
    </source>
</evidence>
<comment type="similarity">
    <text evidence="7 8">Belongs to the RuBisCO activase family.</text>
</comment>
<keyword evidence="8" id="KW-0150">Chloroplast</keyword>
<proteinExistence type="inferred from homology"/>
<feature type="transmembrane region" description="Helical" evidence="10">
    <location>
        <begin position="301"/>
        <end position="322"/>
    </location>
</feature>
<dbReference type="SUPFAM" id="SSF52540">
    <property type="entry name" value="P-loop containing nucleoside triphosphate hydrolases"/>
    <property type="match status" value="1"/>
</dbReference>
<organism evidence="13 14">
    <name type="scientific">Morella rubra</name>
    <name type="common">Chinese bayberry</name>
    <dbReference type="NCBI Taxonomy" id="262757"/>
    <lineage>
        <taxon>Eukaryota</taxon>
        <taxon>Viridiplantae</taxon>
        <taxon>Streptophyta</taxon>
        <taxon>Embryophyta</taxon>
        <taxon>Tracheophyta</taxon>
        <taxon>Spermatophyta</taxon>
        <taxon>Magnoliopsida</taxon>
        <taxon>eudicotyledons</taxon>
        <taxon>Gunneridae</taxon>
        <taxon>Pentapetalae</taxon>
        <taxon>rosids</taxon>
        <taxon>fabids</taxon>
        <taxon>Fagales</taxon>
        <taxon>Myricaceae</taxon>
        <taxon>Morella</taxon>
    </lineage>
</organism>
<dbReference type="SUPFAM" id="SSF88798">
    <property type="entry name" value="N-terminal, heterodimerisation domain of RBP7 (RpoE)"/>
    <property type="match status" value="1"/>
</dbReference>
<dbReference type="GO" id="GO:0009570">
    <property type="term" value="C:chloroplast stroma"/>
    <property type="evidence" value="ECO:0007669"/>
    <property type="project" value="UniProtKB-SubCell"/>
</dbReference>
<dbReference type="GO" id="GO:0005524">
    <property type="term" value="F:ATP binding"/>
    <property type="evidence" value="ECO:0007669"/>
    <property type="project" value="UniProtKB-UniRule"/>
</dbReference>
<reference evidence="13 14" key="1">
    <citation type="journal article" date="2019" name="Plant Biotechnol. J.">
        <title>The red bayberry genome and genetic basis of sex determination.</title>
        <authorList>
            <person name="Jia H.M."/>
            <person name="Jia H.J."/>
            <person name="Cai Q.L."/>
            <person name="Wang Y."/>
            <person name="Zhao H.B."/>
            <person name="Yang W.F."/>
            <person name="Wang G.Y."/>
            <person name="Li Y.H."/>
            <person name="Zhan D.L."/>
            <person name="Shen Y.T."/>
            <person name="Niu Q.F."/>
            <person name="Chang L."/>
            <person name="Qiu J."/>
            <person name="Zhao L."/>
            <person name="Xie H.B."/>
            <person name="Fu W.Y."/>
            <person name="Jin J."/>
            <person name="Li X.W."/>
            <person name="Jiao Y."/>
            <person name="Zhou C.C."/>
            <person name="Tu T."/>
            <person name="Chai C.Y."/>
            <person name="Gao J.L."/>
            <person name="Fan L.J."/>
            <person name="van de Weg E."/>
            <person name="Wang J.Y."/>
            <person name="Gao Z.S."/>
        </authorList>
    </citation>
    <scope>NUCLEOTIDE SEQUENCE [LARGE SCALE GENOMIC DNA]</scope>
    <source>
        <tissue evidence="13">Leaves</tissue>
    </source>
</reference>
<evidence type="ECO:0000256" key="2">
    <source>
        <dbReference type="ARBA" id="ARBA00022478"/>
    </source>
</evidence>
<evidence type="ECO:0000256" key="6">
    <source>
        <dbReference type="ARBA" id="ARBA00025556"/>
    </source>
</evidence>
<evidence type="ECO:0000256" key="9">
    <source>
        <dbReference type="SAM" id="MobiDB-lite"/>
    </source>
</evidence>
<feature type="domain" description="ATPase AAA-type core" evidence="11">
    <location>
        <begin position="340"/>
        <end position="412"/>
    </location>
</feature>
<evidence type="ECO:0000256" key="7">
    <source>
        <dbReference type="ARBA" id="ARBA00025781"/>
    </source>
</evidence>
<evidence type="ECO:0000313" key="14">
    <source>
        <dbReference type="Proteomes" id="UP000516437"/>
    </source>
</evidence>
<evidence type="ECO:0000256" key="5">
    <source>
        <dbReference type="ARBA" id="ARBA00023163"/>
    </source>
</evidence>
<feature type="compositionally biased region" description="Basic and acidic residues" evidence="9">
    <location>
        <begin position="41"/>
        <end position="58"/>
    </location>
</feature>
<dbReference type="GO" id="GO:0000428">
    <property type="term" value="C:DNA-directed RNA polymerase complex"/>
    <property type="evidence" value="ECO:0007669"/>
    <property type="project" value="UniProtKB-KW"/>
</dbReference>
<evidence type="ECO:0000256" key="3">
    <source>
        <dbReference type="ARBA" id="ARBA00022741"/>
    </source>
</evidence>
<dbReference type="Pfam" id="PF00004">
    <property type="entry name" value="AAA"/>
    <property type="match status" value="1"/>
</dbReference>
<keyword evidence="10" id="KW-1133">Transmembrane helix</keyword>
<dbReference type="InterPro" id="IPR027417">
    <property type="entry name" value="P-loop_NTPase"/>
</dbReference>
<comment type="caution">
    <text evidence="13">The sequence shown here is derived from an EMBL/GenBank/DDBJ whole genome shotgun (WGS) entry which is preliminary data.</text>
</comment>
<evidence type="ECO:0000256" key="4">
    <source>
        <dbReference type="ARBA" id="ARBA00022840"/>
    </source>
</evidence>
<keyword evidence="10" id="KW-0812">Transmembrane</keyword>
<dbReference type="Gene3D" id="3.40.50.300">
    <property type="entry name" value="P-loop containing nucleotide triphosphate hydrolases"/>
    <property type="match status" value="1"/>
</dbReference>
<feature type="region of interest" description="Disordered" evidence="9">
    <location>
        <begin position="40"/>
        <end position="67"/>
    </location>
</feature>
<keyword evidence="2" id="KW-0240">DNA-directed RNA polymerase</keyword>
<feature type="transmembrane region" description="Helical" evidence="10">
    <location>
        <begin position="154"/>
        <end position="174"/>
    </location>
</feature>
<keyword evidence="5" id="KW-0804">Transcription</keyword>
<evidence type="ECO:0000256" key="10">
    <source>
        <dbReference type="SAM" id="Phobius"/>
    </source>
</evidence>
<dbReference type="EMBL" id="RXIC02000023">
    <property type="protein sequence ID" value="KAB1214471.1"/>
    <property type="molecule type" value="Genomic_DNA"/>
</dbReference>
<dbReference type="GO" id="GO:0046863">
    <property type="term" value="F:ribulose-1,5-bisphosphate carboxylase/oxygenase activator activity"/>
    <property type="evidence" value="ECO:0007669"/>
    <property type="project" value="UniProtKB-UniRule"/>
</dbReference>
<dbReference type="InterPro" id="IPR036898">
    <property type="entry name" value="RNA_pol_Rpb7-like_N_sf"/>
</dbReference>
<dbReference type="Proteomes" id="UP000516437">
    <property type="component" value="Chromosome 5"/>
</dbReference>
<name>A0A6A1VNK1_9ROSI</name>
<dbReference type="Pfam" id="PF21228">
    <property type="entry name" value="RuBisCO_activase_AAA_helical"/>
    <property type="match status" value="1"/>
</dbReference>
<dbReference type="InterPro" id="IPR003959">
    <property type="entry name" value="ATPase_AAA_core"/>
</dbReference>
<comment type="function">
    <text evidence="6 8">Activation of RuBisCO (ribulose-1,5-bisphosphate carboxylase/oxygenase; EC 4.1.1.39) involves the ATP-dependent carboxylation of the epsilon-amino group of lysine leading to a carbamate structure.</text>
</comment>
<evidence type="ECO:0000259" key="11">
    <source>
        <dbReference type="Pfam" id="PF00004"/>
    </source>
</evidence>
<evidence type="ECO:0000259" key="12">
    <source>
        <dbReference type="Pfam" id="PF21228"/>
    </source>
</evidence>
<feature type="region of interest" description="Disordered" evidence="9">
    <location>
        <begin position="483"/>
        <end position="518"/>
    </location>
</feature>
<sequence>MAVSSFSSPFKPTCPLHFPPLPFTNKTTLPFFSLRCSKSSLPEKNDDGENDSRSEPKSPKRLSKQSSWEAKDLEGRDYLYRLGKEADNMNIAVGARAGVIDDLFAGNFLGRDSDIVFDYRQKVTRSFEYLQGDYYIAPVFMDKVGKFYETGQSYTLILTFFCICFAVAAVTHIVKNYISHLLNTKVPLILGIWGGKGQGKSFQTELIFQTMGVEPVIMSAGELESERAGEPGKLIRDRYRTASQVVQNQVRSFTTSTVDISDIVFDYRQKVTRSFEYLQGDYYIAPVFMDKVGKFYETGQSYTLILTFFCICFAVAAVTHIVKNYISHLLNTKVPLILGIWGGKGQGKSFQTELIFQTMGVEPVIMSAGELESERAGEPGKLIRDRYRTASQVVQNQGKMSCLMINDIDAGLGRFALDFYGALRSRTYDRSISKWIDDIGGVEKLGDKLLRRKKTEKLPAFTPPKQTVEALLESGYSLIKEQRLARAHSPKQSQRPRLSALTPFGESRPPASGLSPPTPVYPLYGASSQKCYLWTDISEDDNLTDFASGKATKDLGYYLAVITLDSIGEGRVRQQTGDVMFPVVFSGVTFKLYSGEILEGVVHKITPICLGGNPVFNDNQSKIEKDVVVRVIVIGTRWMEAEREFHVLDRWNCYCVCIDRIVTNDLVYRRFKGAHAPTQSHRRRLSALTPFGEGRPPAYGLQPPYRLQPCTRDGLLKLHNDVQTCGYQDVQVMWEMLSRSESGPLGNHPKRKRRPFWRVFPWSNHNAASTFSADQA</sequence>
<dbReference type="OrthoDB" id="2014558at2759"/>
<keyword evidence="8" id="KW-0934">Plastid</keyword>
<gene>
    <name evidence="13" type="ORF">CJ030_MR5G003190</name>
</gene>
<dbReference type="InterPro" id="IPR044960">
    <property type="entry name" value="RCA-like"/>
</dbReference>
<comment type="subcellular location">
    <subcellularLocation>
        <location evidence="1 8">Plastid</location>
        <location evidence="1 8">Chloroplast stroma</location>
    </subcellularLocation>
</comment>
<keyword evidence="3 8" id="KW-0547">Nucleotide-binding</keyword>
<dbReference type="PANTHER" id="PTHR32429">
    <property type="match status" value="1"/>
</dbReference>
<keyword evidence="4 8" id="KW-0067">ATP-binding</keyword>
<keyword evidence="10" id="KW-0472">Membrane</keyword>
<dbReference type="InterPro" id="IPR048571">
    <property type="entry name" value="RuBisCO_activase_AAA_helical"/>
</dbReference>
<evidence type="ECO:0000256" key="8">
    <source>
        <dbReference type="RuleBase" id="RU369045"/>
    </source>
</evidence>
<dbReference type="Gene3D" id="3.30.1490.120">
    <property type="entry name" value="RNA polymerase Rpb7-like, N-terminal domain"/>
    <property type="match status" value="1"/>
</dbReference>
<dbReference type="AlphaFoldDB" id="A0A6A1VNK1"/>
<dbReference type="Gene3D" id="1.10.8.1070">
    <property type="match status" value="1"/>
</dbReference>
<dbReference type="GO" id="GO:0016887">
    <property type="term" value="F:ATP hydrolysis activity"/>
    <property type="evidence" value="ECO:0007669"/>
    <property type="project" value="UniProtKB-UniRule"/>
</dbReference>